<name>A0A8J3BXC8_9ACTN</name>
<protein>
    <submittedName>
        <fullName evidence="2">Uncharacterized protein</fullName>
    </submittedName>
</protein>
<evidence type="ECO:0000313" key="2">
    <source>
        <dbReference type="EMBL" id="GGK79134.1"/>
    </source>
</evidence>
<reference evidence="2" key="1">
    <citation type="journal article" date="2014" name="Int. J. Syst. Evol. Microbiol.">
        <title>Complete genome sequence of Corynebacterium casei LMG S-19264T (=DSM 44701T), isolated from a smear-ripened cheese.</title>
        <authorList>
            <consortium name="US DOE Joint Genome Institute (JGI-PGF)"/>
            <person name="Walter F."/>
            <person name="Albersmeier A."/>
            <person name="Kalinowski J."/>
            <person name="Ruckert C."/>
        </authorList>
    </citation>
    <scope>NUCLEOTIDE SEQUENCE</scope>
    <source>
        <strain evidence="2">CGMCC 4.7299</strain>
    </source>
</reference>
<proteinExistence type="predicted"/>
<feature type="compositionally biased region" description="Polar residues" evidence="1">
    <location>
        <begin position="10"/>
        <end position="19"/>
    </location>
</feature>
<dbReference type="Proteomes" id="UP000656042">
    <property type="component" value="Unassembled WGS sequence"/>
</dbReference>
<accession>A0A8J3BXC8</accession>
<evidence type="ECO:0000256" key="1">
    <source>
        <dbReference type="SAM" id="MobiDB-lite"/>
    </source>
</evidence>
<dbReference type="RefSeq" id="WP_189078030.1">
    <property type="nucleotide sequence ID" value="NZ_BMMX01000002.1"/>
</dbReference>
<keyword evidence="3" id="KW-1185">Reference proteome</keyword>
<reference evidence="2" key="2">
    <citation type="submission" date="2020-09" db="EMBL/GenBank/DDBJ databases">
        <authorList>
            <person name="Sun Q."/>
            <person name="Zhou Y."/>
        </authorList>
    </citation>
    <scope>NUCLEOTIDE SEQUENCE</scope>
    <source>
        <strain evidence="2">CGMCC 4.7299</strain>
    </source>
</reference>
<sequence>MTWAIHVQTREGQPITSPSFDDREEAEEDLACLRGWLEDENDHDLGWLAVPRNIVISASLVEEA</sequence>
<gene>
    <name evidence="2" type="ORF">GCM10012284_11430</name>
</gene>
<organism evidence="2 3">
    <name type="scientific">Mangrovihabitans endophyticus</name>
    <dbReference type="NCBI Taxonomy" id="1751298"/>
    <lineage>
        <taxon>Bacteria</taxon>
        <taxon>Bacillati</taxon>
        <taxon>Actinomycetota</taxon>
        <taxon>Actinomycetes</taxon>
        <taxon>Micromonosporales</taxon>
        <taxon>Micromonosporaceae</taxon>
        <taxon>Mangrovihabitans</taxon>
    </lineage>
</organism>
<dbReference type="EMBL" id="BMMX01000002">
    <property type="protein sequence ID" value="GGK79134.1"/>
    <property type="molecule type" value="Genomic_DNA"/>
</dbReference>
<comment type="caution">
    <text evidence="2">The sequence shown here is derived from an EMBL/GenBank/DDBJ whole genome shotgun (WGS) entry which is preliminary data.</text>
</comment>
<dbReference type="AlphaFoldDB" id="A0A8J3BXC8"/>
<evidence type="ECO:0000313" key="3">
    <source>
        <dbReference type="Proteomes" id="UP000656042"/>
    </source>
</evidence>
<feature type="region of interest" description="Disordered" evidence="1">
    <location>
        <begin position="1"/>
        <end position="24"/>
    </location>
</feature>